<feature type="domain" description="Resolvase/invertase-type recombinase catalytic" evidence="1">
    <location>
        <begin position="2"/>
        <end position="85"/>
    </location>
</feature>
<dbReference type="SUPFAM" id="SSF53041">
    <property type="entry name" value="Resolvase-like"/>
    <property type="match status" value="1"/>
</dbReference>
<dbReference type="AlphaFoldDB" id="A0A934WSI3"/>
<reference evidence="2" key="1">
    <citation type="submission" date="2021-01" db="EMBL/GenBank/DDBJ databases">
        <title>Genome public.</title>
        <authorList>
            <person name="Liu C."/>
            <person name="Sun Q."/>
        </authorList>
    </citation>
    <scope>NUCLEOTIDE SEQUENCE</scope>
    <source>
        <strain evidence="2">M6</strain>
    </source>
</reference>
<gene>
    <name evidence="2" type="ORF">JKK62_10835</name>
</gene>
<organism evidence="2 3">
    <name type="scientific">Ruminococcus difficilis</name>
    <dbReference type="NCBI Taxonomy" id="2763069"/>
    <lineage>
        <taxon>Bacteria</taxon>
        <taxon>Bacillati</taxon>
        <taxon>Bacillota</taxon>
        <taxon>Clostridia</taxon>
        <taxon>Eubacteriales</taxon>
        <taxon>Oscillospiraceae</taxon>
        <taxon>Ruminococcus</taxon>
    </lineage>
</organism>
<dbReference type="EMBL" id="JAEQMG010000116">
    <property type="protein sequence ID" value="MBK6089128.1"/>
    <property type="molecule type" value="Genomic_DNA"/>
</dbReference>
<evidence type="ECO:0000313" key="2">
    <source>
        <dbReference type="EMBL" id="MBK6089128.1"/>
    </source>
</evidence>
<protein>
    <submittedName>
        <fullName evidence="2">Recombinase family protein</fullName>
    </submittedName>
</protein>
<dbReference type="GO" id="GO:0000150">
    <property type="term" value="F:DNA strand exchange activity"/>
    <property type="evidence" value="ECO:0007669"/>
    <property type="project" value="InterPro"/>
</dbReference>
<evidence type="ECO:0000313" key="3">
    <source>
        <dbReference type="Proteomes" id="UP000633365"/>
    </source>
</evidence>
<proteinExistence type="predicted"/>
<dbReference type="InterPro" id="IPR036162">
    <property type="entry name" value="Resolvase-like_N_sf"/>
</dbReference>
<dbReference type="InterPro" id="IPR006119">
    <property type="entry name" value="Resolv_N"/>
</dbReference>
<name>A0A934WSI3_9FIRM</name>
<dbReference type="Pfam" id="PF00239">
    <property type="entry name" value="Resolvase"/>
    <property type="match status" value="1"/>
</dbReference>
<dbReference type="GO" id="GO:0003677">
    <property type="term" value="F:DNA binding"/>
    <property type="evidence" value="ECO:0007669"/>
    <property type="project" value="InterPro"/>
</dbReference>
<sequence length="104" mass="11821">MKDSFENQANHYKNLIREHPNWKLIDIYSDDVFVDGNPNQNHESFNNLISDCKSGKIDLIITKSISQFCQSLSDSLIVIKELSELPHPVSVIFEIEGICTIGDI</sequence>
<evidence type="ECO:0000259" key="1">
    <source>
        <dbReference type="Pfam" id="PF00239"/>
    </source>
</evidence>
<dbReference type="Gene3D" id="3.40.50.1390">
    <property type="entry name" value="Resolvase, N-terminal catalytic domain"/>
    <property type="match status" value="1"/>
</dbReference>
<dbReference type="RefSeq" id="WP_201427922.1">
    <property type="nucleotide sequence ID" value="NZ_JAEQMG010000116.1"/>
</dbReference>
<dbReference type="Proteomes" id="UP000633365">
    <property type="component" value="Unassembled WGS sequence"/>
</dbReference>
<accession>A0A934WSI3</accession>
<comment type="caution">
    <text evidence="2">The sequence shown here is derived from an EMBL/GenBank/DDBJ whole genome shotgun (WGS) entry which is preliminary data.</text>
</comment>
<keyword evidence="3" id="KW-1185">Reference proteome</keyword>